<feature type="transmembrane region" description="Helical" evidence="8">
    <location>
        <begin position="94"/>
        <end position="111"/>
    </location>
</feature>
<evidence type="ECO:0000256" key="6">
    <source>
        <dbReference type="ARBA" id="ARBA00023136"/>
    </source>
</evidence>
<evidence type="ECO:0000256" key="3">
    <source>
        <dbReference type="ARBA" id="ARBA00022448"/>
    </source>
</evidence>
<dbReference type="PRINTS" id="PR00171">
    <property type="entry name" value="SUGRTRNSPORT"/>
</dbReference>
<keyword evidence="5 8" id="KW-1133">Transmembrane helix</keyword>
<dbReference type="GO" id="GO:0015149">
    <property type="term" value="F:hexose transmembrane transporter activity"/>
    <property type="evidence" value="ECO:0007669"/>
    <property type="project" value="TreeGrafter"/>
</dbReference>
<dbReference type="Pfam" id="PF00083">
    <property type="entry name" value="Sugar_tr"/>
    <property type="match status" value="2"/>
</dbReference>
<evidence type="ECO:0000259" key="9">
    <source>
        <dbReference type="PROSITE" id="PS50850"/>
    </source>
</evidence>
<comment type="catalytic activity">
    <reaction evidence="7">
        <text>myo-inositol(out) + H(+)(out) = myo-inositol(in) + H(+)(in)</text>
        <dbReference type="Rhea" id="RHEA:60364"/>
        <dbReference type="ChEBI" id="CHEBI:15378"/>
        <dbReference type="ChEBI" id="CHEBI:17268"/>
    </reaction>
</comment>
<comment type="caution">
    <text evidence="10">The sequence shown here is derived from an EMBL/GenBank/DDBJ whole genome shotgun (WGS) entry which is preliminary data.</text>
</comment>
<keyword evidence="6 8" id="KW-0472">Membrane</keyword>
<dbReference type="SUPFAM" id="SSF103473">
    <property type="entry name" value="MFS general substrate transporter"/>
    <property type="match status" value="1"/>
</dbReference>
<dbReference type="Proteomes" id="UP001164286">
    <property type="component" value="Unassembled WGS sequence"/>
</dbReference>
<feature type="domain" description="Major facilitator superfamily (MFS) profile" evidence="9">
    <location>
        <begin position="15"/>
        <end position="488"/>
    </location>
</feature>
<dbReference type="InterPro" id="IPR003663">
    <property type="entry name" value="Sugar/inositol_transpt"/>
</dbReference>
<feature type="transmembrane region" description="Helical" evidence="8">
    <location>
        <begin position="157"/>
        <end position="180"/>
    </location>
</feature>
<name>A0AA38H0B6_9TREE</name>
<dbReference type="PANTHER" id="PTHR23503">
    <property type="entry name" value="SOLUTE CARRIER FAMILY 2"/>
    <property type="match status" value="1"/>
</dbReference>
<feature type="transmembrane region" description="Helical" evidence="8">
    <location>
        <begin position="419"/>
        <end position="445"/>
    </location>
</feature>
<dbReference type="AlphaFoldDB" id="A0AA38H0B6"/>
<accession>A0AA38H0B6</accession>
<feature type="transmembrane region" description="Helical" evidence="8">
    <location>
        <begin position="192"/>
        <end position="213"/>
    </location>
</feature>
<feature type="transmembrane region" description="Helical" evidence="8">
    <location>
        <begin position="123"/>
        <end position="145"/>
    </location>
</feature>
<feature type="transmembrane region" description="Helical" evidence="8">
    <location>
        <begin position="69"/>
        <end position="87"/>
    </location>
</feature>
<protein>
    <submittedName>
        <fullName evidence="10">General substrate transporter</fullName>
    </submittedName>
</protein>
<feature type="transmembrane region" description="Helical" evidence="8">
    <location>
        <begin position="327"/>
        <end position="349"/>
    </location>
</feature>
<keyword evidence="11" id="KW-1185">Reference proteome</keyword>
<feature type="transmembrane region" description="Helical" evidence="8">
    <location>
        <begin position="356"/>
        <end position="377"/>
    </location>
</feature>
<reference evidence="10" key="1">
    <citation type="journal article" date="2022" name="G3 (Bethesda)">
        <title>High quality genome of the basidiomycete yeast Dioszegia hungarica PDD-24b-2 isolated from cloud water.</title>
        <authorList>
            <person name="Jarrige D."/>
            <person name="Haridas S."/>
            <person name="Bleykasten-Grosshans C."/>
            <person name="Joly M."/>
            <person name="Nadalig T."/>
            <person name="Sancelme M."/>
            <person name="Vuilleumier S."/>
            <person name="Grigoriev I.V."/>
            <person name="Amato P."/>
            <person name="Bringel F."/>
        </authorList>
    </citation>
    <scope>NUCLEOTIDE SEQUENCE</scope>
    <source>
        <strain evidence="10">PDD-24b-2</strain>
    </source>
</reference>
<dbReference type="InterPro" id="IPR036259">
    <property type="entry name" value="MFS_trans_sf"/>
</dbReference>
<keyword evidence="3" id="KW-0813">Transport</keyword>
<feature type="transmembrane region" description="Helical" evidence="8">
    <location>
        <begin position="294"/>
        <end position="315"/>
    </location>
</feature>
<evidence type="ECO:0000256" key="5">
    <source>
        <dbReference type="ARBA" id="ARBA00022989"/>
    </source>
</evidence>
<evidence type="ECO:0000256" key="4">
    <source>
        <dbReference type="ARBA" id="ARBA00022692"/>
    </source>
</evidence>
<organism evidence="10 11">
    <name type="scientific">Dioszegia hungarica</name>
    <dbReference type="NCBI Taxonomy" id="4972"/>
    <lineage>
        <taxon>Eukaryota</taxon>
        <taxon>Fungi</taxon>
        <taxon>Dikarya</taxon>
        <taxon>Basidiomycota</taxon>
        <taxon>Agaricomycotina</taxon>
        <taxon>Tremellomycetes</taxon>
        <taxon>Tremellales</taxon>
        <taxon>Bulleribasidiaceae</taxon>
        <taxon>Dioszegia</taxon>
    </lineage>
</organism>
<dbReference type="Gene3D" id="1.20.1250.20">
    <property type="entry name" value="MFS general substrate transporter like domains"/>
    <property type="match status" value="1"/>
</dbReference>
<feature type="transmembrane region" description="Helical" evidence="8">
    <location>
        <begin position="383"/>
        <end position="407"/>
    </location>
</feature>
<gene>
    <name evidence="10" type="ORF">MKK02DRAFT_21040</name>
</gene>
<dbReference type="InterPro" id="IPR045263">
    <property type="entry name" value="GLUT"/>
</dbReference>
<dbReference type="InterPro" id="IPR020846">
    <property type="entry name" value="MFS_dom"/>
</dbReference>
<dbReference type="RefSeq" id="XP_052941660.1">
    <property type="nucleotide sequence ID" value="XM_053086354.1"/>
</dbReference>
<dbReference type="GO" id="GO:0016020">
    <property type="term" value="C:membrane"/>
    <property type="evidence" value="ECO:0007669"/>
    <property type="project" value="UniProtKB-SubCell"/>
</dbReference>
<feature type="transmembrane region" description="Helical" evidence="8">
    <location>
        <begin position="12"/>
        <end position="31"/>
    </location>
</feature>
<dbReference type="InterPro" id="IPR005828">
    <property type="entry name" value="MFS_sugar_transport-like"/>
</dbReference>
<feature type="transmembrane region" description="Helical" evidence="8">
    <location>
        <begin position="465"/>
        <end position="484"/>
    </location>
</feature>
<evidence type="ECO:0000256" key="8">
    <source>
        <dbReference type="SAM" id="Phobius"/>
    </source>
</evidence>
<sequence>MPGPAAIEQQPAIYSILWACMSSWYFGYHLAELNFPVASLTCLTPVHAPRSRLPICLEIDAFRYSTVTALYTAGGLVGSLASAWVVYKEGIKGGIVWTGYLNLVGVFLMGWSWNWGMLGLGRFVAGLSAGLAFCLIPPFLSLVARSSPQLSARSGQIGVIHQLAIVIGVFMAQVAGWLITGSKGDTPGNWRFVVAISGVASLGQIWAATKVFIPPEATIKAAVAGSATPAPAREDTSLLLQHTTETETSASEPLLAGTAPTPFSPITSAQTSTVTPQLPLRELLSNTSLRGTTMLCATVISFQALSGVNAVMFYSTPVLKTLLPNSAGMIGIGIATVNALMTLPAVFLVDVIGKKNLLLFSVISMSITSAALAHGLNSHSPNLSAFAIIGFIASFAVGLGPIPFLLIPDLVPAQAIPALSSLAFALNWTLNIMIALLFLPLRNLLSSPTDPSDPMATARTNEGNVFYVFMATSAILALVVWRGLPNAPGSGMGPGGAVAGLGIGRV</sequence>
<evidence type="ECO:0000313" key="10">
    <source>
        <dbReference type="EMBL" id="KAI9631883.1"/>
    </source>
</evidence>
<evidence type="ECO:0000256" key="7">
    <source>
        <dbReference type="ARBA" id="ARBA00049119"/>
    </source>
</evidence>
<evidence type="ECO:0000256" key="1">
    <source>
        <dbReference type="ARBA" id="ARBA00004141"/>
    </source>
</evidence>
<dbReference type="PROSITE" id="PS50850">
    <property type="entry name" value="MFS"/>
    <property type="match status" value="1"/>
</dbReference>
<proteinExistence type="inferred from homology"/>
<keyword evidence="4 8" id="KW-0812">Transmembrane</keyword>
<comment type="subcellular location">
    <subcellularLocation>
        <location evidence="1">Membrane</location>
        <topology evidence="1">Multi-pass membrane protein</topology>
    </subcellularLocation>
</comment>
<dbReference type="GeneID" id="77725555"/>
<dbReference type="PANTHER" id="PTHR23503:SF8">
    <property type="entry name" value="FACILITATED GLUCOSE TRANSPORTER PROTEIN 1"/>
    <property type="match status" value="1"/>
</dbReference>
<evidence type="ECO:0000256" key="2">
    <source>
        <dbReference type="ARBA" id="ARBA00010992"/>
    </source>
</evidence>
<dbReference type="EMBL" id="JAKWFO010000016">
    <property type="protein sequence ID" value="KAI9631883.1"/>
    <property type="molecule type" value="Genomic_DNA"/>
</dbReference>
<comment type="similarity">
    <text evidence="2">Belongs to the major facilitator superfamily. Sugar transporter (TC 2.A.1.1) family.</text>
</comment>
<evidence type="ECO:0000313" key="11">
    <source>
        <dbReference type="Proteomes" id="UP001164286"/>
    </source>
</evidence>